<dbReference type="AlphaFoldDB" id="A0A540NCG1"/>
<feature type="compositionally biased region" description="Polar residues" evidence="5">
    <location>
        <begin position="615"/>
        <end position="629"/>
    </location>
</feature>
<dbReference type="GO" id="GO:0000480">
    <property type="term" value="P:endonucleolytic cleavage in 5'-ETS of tricistronic rRNA transcript (SSU-rRNA, 5.8S rRNA, LSU-rRNA)"/>
    <property type="evidence" value="ECO:0007669"/>
    <property type="project" value="TreeGrafter"/>
</dbReference>
<evidence type="ECO:0008006" key="8">
    <source>
        <dbReference type="Google" id="ProtNLM"/>
    </source>
</evidence>
<dbReference type="SMART" id="SM00025">
    <property type="entry name" value="Pumilio"/>
    <property type="match status" value="4"/>
</dbReference>
<keyword evidence="1" id="KW-0677">Repeat</keyword>
<dbReference type="STRING" id="106549.A0A540NCG1"/>
<dbReference type="GO" id="GO:0030688">
    <property type="term" value="C:preribosome, small subunit precursor"/>
    <property type="evidence" value="ECO:0007669"/>
    <property type="project" value="TreeGrafter"/>
</dbReference>
<dbReference type="Proteomes" id="UP000315295">
    <property type="component" value="Unassembled WGS sequence"/>
</dbReference>
<feature type="repeat" description="Pumilio" evidence="4">
    <location>
        <begin position="346"/>
        <end position="383"/>
    </location>
</feature>
<dbReference type="Gene3D" id="1.25.10.10">
    <property type="entry name" value="Leucine-rich Repeat Variant"/>
    <property type="match status" value="2"/>
</dbReference>
<gene>
    <name evidence="6" type="ORF">C1H46_005708</name>
</gene>
<dbReference type="PANTHER" id="PTHR13102:SF0">
    <property type="entry name" value="NUCLEOLAR PROTEIN 9"/>
    <property type="match status" value="1"/>
</dbReference>
<feature type="region of interest" description="Disordered" evidence="5">
    <location>
        <begin position="1"/>
        <end position="53"/>
    </location>
</feature>
<dbReference type="PANTHER" id="PTHR13102">
    <property type="entry name" value="NUCLEOLAR PROTEIN 9"/>
    <property type="match status" value="1"/>
</dbReference>
<feature type="region of interest" description="Disordered" evidence="5">
    <location>
        <begin position="660"/>
        <end position="719"/>
    </location>
</feature>
<dbReference type="InterPro" id="IPR040000">
    <property type="entry name" value="NOP9"/>
</dbReference>
<reference evidence="6 7" key="1">
    <citation type="journal article" date="2019" name="G3 (Bethesda)">
        <title>Sequencing of a Wild Apple (Malus baccata) Genome Unravels the Differences Between Cultivated and Wild Apple Species Regarding Disease Resistance and Cold Tolerance.</title>
        <authorList>
            <person name="Chen X."/>
        </authorList>
    </citation>
    <scope>NUCLEOTIDE SEQUENCE [LARGE SCALE GENOMIC DNA]</scope>
    <source>
        <strain evidence="7">cv. Shandingzi</strain>
        <tissue evidence="6">Leaves</tissue>
    </source>
</reference>
<dbReference type="GO" id="GO:0005730">
    <property type="term" value="C:nucleolus"/>
    <property type="evidence" value="ECO:0007669"/>
    <property type="project" value="TreeGrafter"/>
</dbReference>
<organism evidence="6 7">
    <name type="scientific">Malus baccata</name>
    <name type="common">Siberian crab apple</name>
    <name type="synonym">Pyrus baccata</name>
    <dbReference type="NCBI Taxonomy" id="106549"/>
    <lineage>
        <taxon>Eukaryota</taxon>
        <taxon>Viridiplantae</taxon>
        <taxon>Streptophyta</taxon>
        <taxon>Embryophyta</taxon>
        <taxon>Tracheophyta</taxon>
        <taxon>Spermatophyta</taxon>
        <taxon>Magnoliopsida</taxon>
        <taxon>eudicotyledons</taxon>
        <taxon>Gunneridae</taxon>
        <taxon>Pentapetalae</taxon>
        <taxon>rosids</taxon>
        <taxon>fabids</taxon>
        <taxon>Rosales</taxon>
        <taxon>Rosaceae</taxon>
        <taxon>Amygdaloideae</taxon>
        <taxon>Maleae</taxon>
        <taxon>Malus</taxon>
    </lineage>
</organism>
<keyword evidence="3" id="KW-0694">RNA-binding</keyword>
<evidence type="ECO:0000256" key="5">
    <source>
        <dbReference type="SAM" id="MobiDB-lite"/>
    </source>
</evidence>
<accession>A0A540NCG1</accession>
<protein>
    <recommendedName>
        <fullName evidence="8">PUM-HD domain-containing protein</fullName>
    </recommendedName>
</protein>
<name>A0A540NCG1_MALBA</name>
<dbReference type="GO" id="GO:0000447">
    <property type="term" value="P:endonucleolytic cleavage in ITS1 to separate SSU-rRNA from 5.8S rRNA and LSU-rRNA from tricistronic rRNA transcript (SSU-rRNA, 5.8S rRNA, LSU-rRNA)"/>
    <property type="evidence" value="ECO:0007669"/>
    <property type="project" value="TreeGrafter"/>
</dbReference>
<evidence type="ECO:0000256" key="4">
    <source>
        <dbReference type="PROSITE-ProRule" id="PRU00317"/>
    </source>
</evidence>
<dbReference type="InterPro" id="IPR016024">
    <property type="entry name" value="ARM-type_fold"/>
</dbReference>
<feature type="repeat" description="Pumilio" evidence="4">
    <location>
        <begin position="488"/>
        <end position="528"/>
    </location>
</feature>
<dbReference type="InterPro" id="IPR011989">
    <property type="entry name" value="ARM-like"/>
</dbReference>
<keyword evidence="7" id="KW-1185">Reference proteome</keyword>
<sequence>MGGDDKSHKRSRKKMDMGRKHDKQSSSFDANVGRKGSWRGLKHQGDSETQKPLVRKQVDPETMNYFKEIDNLFASNGDDMEERSVVCGNALEEAKGREMELATHYIISHTMQTLLQGCDVDSLCGFLRNCAKDFPSIAMDQSGSHVAESAIKSLSRHLEDDEAYSAIEDTVNAICKVIAKNPGDLMYDRYGSHVLRSFLSLLKGVPLDSSEFHGTKSSSVAEQLNFKASRADTDITPHSVQGFPRLFDFLVSGMFKCIQNNIQTLQVDQYSSLTALQLLAGDEEKLLQLIPILIGCTREDILEGKSIQTTKVRGILHLMKETAFSHLIEVVLGVAPEVLYNEMFTKVFRNSLFELSSHHCGNFVIQALISQARHKDQMELIWEELGSKFKDLLKTGKSGVIASLIAASQRLHTYEQKCCEALATAVHSSNEDSTCIVPRLLFIDSYFYCEDKSNWNWPAGGRMHVMGSLILQRVFQFQNEFIHPFITSITCLNADNILEIAKDSKGAYVIEAFLSSDASAKLKRRLIMKLRGHFGELSLQSSGSFTVEKCFTVGNISLREAIVTELVAVQNELWNKKHGPHLMRKLDVDGFAARPDQWRSRQESKQSTVNEFISTFGSSETNPSKSGSFLSDDFKNTSRPNKVKQMSEEIAHLQESPAPFLSTSGIKHKPKKTERNSKKFGKFSAAENVSKGKKNKSKKIVTDEGASQSTAKKEKKRHREDRCRGCNPIGDAEKYYPGKIFEGEEIFYVAAWEVGYTKATYPASQWKLDCVGFCLFRFCTSSLGYLMNRHELAVSVLGGILLKLEPICLFGFFLSASKSLRTCDKVENAALDAAAEANGRASAVAILGHVENIMAIARAKAA</sequence>
<proteinExistence type="predicted"/>
<dbReference type="GO" id="GO:0000472">
    <property type="term" value="P:endonucleolytic cleavage to generate mature 5'-end of SSU-rRNA from (SSU-rRNA, 5.8S rRNA, LSU-rRNA)"/>
    <property type="evidence" value="ECO:0007669"/>
    <property type="project" value="TreeGrafter"/>
</dbReference>
<comment type="caution">
    <text evidence="6">The sequence shown here is derived from an EMBL/GenBank/DDBJ whole genome shotgun (WGS) entry which is preliminary data.</text>
</comment>
<keyword evidence="2" id="KW-0810">Translation regulation</keyword>
<evidence type="ECO:0000313" key="7">
    <source>
        <dbReference type="Proteomes" id="UP000315295"/>
    </source>
</evidence>
<dbReference type="InterPro" id="IPR001313">
    <property type="entry name" value="Pumilio_RNA-bd_rpt"/>
</dbReference>
<dbReference type="SUPFAM" id="SSF48371">
    <property type="entry name" value="ARM repeat"/>
    <property type="match status" value="1"/>
</dbReference>
<dbReference type="GO" id="GO:0000056">
    <property type="term" value="P:ribosomal small subunit export from nucleus"/>
    <property type="evidence" value="ECO:0007669"/>
    <property type="project" value="TreeGrafter"/>
</dbReference>
<evidence type="ECO:0000313" key="6">
    <source>
        <dbReference type="EMBL" id="TQE08724.1"/>
    </source>
</evidence>
<dbReference type="GO" id="GO:0006417">
    <property type="term" value="P:regulation of translation"/>
    <property type="evidence" value="ECO:0007669"/>
    <property type="project" value="UniProtKB-KW"/>
</dbReference>
<dbReference type="GO" id="GO:0003723">
    <property type="term" value="F:RNA binding"/>
    <property type="evidence" value="ECO:0007669"/>
    <property type="project" value="UniProtKB-KW"/>
</dbReference>
<evidence type="ECO:0000256" key="1">
    <source>
        <dbReference type="ARBA" id="ARBA00022737"/>
    </source>
</evidence>
<dbReference type="PROSITE" id="PS50302">
    <property type="entry name" value="PUM"/>
    <property type="match status" value="2"/>
</dbReference>
<evidence type="ECO:0000256" key="2">
    <source>
        <dbReference type="ARBA" id="ARBA00022845"/>
    </source>
</evidence>
<dbReference type="GO" id="GO:0030686">
    <property type="term" value="C:90S preribosome"/>
    <property type="evidence" value="ECO:0007669"/>
    <property type="project" value="TreeGrafter"/>
</dbReference>
<feature type="region of interest" description="Disordered" evidence="5">
    <location>
        <begin position="615"/>
        <end position="641"/>
    </location>
</feature>
<dbReference type="Pfam" id="PF22493">
    <property type="entry name" value="PUF_NOP9"/>
    <property type="match status" value="1"/>
</dbReference>
<dbReference type="EMBL" id="VIEB01000067">
    <property type="protein sequence ID" value="TQE08724.1"/>
    <property type="molecule type" value="Genomic_DNA"/>
</dbReference>
<evidence type="ECO:0000256" key="3">
    <source>
        <dbReference type="ARBA" id="ARBA00022884"/>
    </source>
</evidence>